<keyword evidence="2" id="KW-0808">Transferase</keyword>
<dbReference type="InterPro" id="IPR011009">
    <property type="entry name" value="Kinase-like_dom_sf"/>
</dbReference>
<protein>
    <submittedName>
        <fullName evidence="2">Streptomycin 6-kinase</fullName>
        <ecNumber evidence="2">2.7.1.72</ecNumber>
    </submittedName>
</protein>
<feature type="region of interest" description="Disordered" evidence="1">
    <location>
        <begin position="1"/>
        <end position="20"/>
    </location>
</feature>
<comment type="caution">
    <text evidence="2">The sequence shown here is derived from an EMBL/GenBank/DDBJ whole genome shotgun (WGS) entry which is preliminary data.</text>
</comment>
<feature type="compositionally biased region" description="Pro residues" evidence="1">
    <location>
        <begin position="1"/>
        <end position="11"/>
    </location>
</feature>
<reference evidence="2 3" key="1">
    <citation type="submission" date="2020-07" db="EMBL/GenBank/DDBJ databases">
        <title>Sequencing the genomes of 1000 actinobacteria strains.</title>
        <authorList>
            <person name="Klenk H.-P."/>
        </authorList>
    </citation>
    <scope>NUCLEOTIDE SEQUENCE [LARGE SCALE GENOMIC DNA]</scope>
    <source>
        <strain evidence="2 3">DSM 42178</strain>
    </source>
</reference>
<sequence>MSSPEQQPPSRPADSPVVPPERLSRKIRRWEGEAGARWIEALPALVTEYCARWELIVDRVMDPGGRLSMSLLVTRADGTPAVLKFGWLNEETRHEAAALRIWGGRGAVRLLESDDATGALLMERLQPHISLRSLPEKRAMLEAEEVARRLWVAPGEEHPFRTVEDRRIELTRELYRYHRLPELEDARGLIDAALLVGAELAGDQPEQVLLHGDLHHGNVLAGERLPWLAIDPRPLVGERAYDLAWLVRERLETLVATPGPRSATRRRIRELASALEVDEQRLLGWALFRSVAAGARDFALGETEDGEMLLELATWL</sequence>
<dbReference type="Gene3D" id="3.90.1200.10">
    <property type="match status" value="1"/>
</dbReference>
<dbReference type="SUPFAM" id="SSF56112">
    <property type="entry name" value="Protein kinase-like (PK-like)"/>
    <property type="match status" value="1"/>
</dbReference>
<dbReference type="EC" id="2.7.1.72" evidence="2"/>
<accession>A0A853A2S5</accession>
<dbReference type="GO" id="GO:0050300">
    <property type="term" value="F:aminoglycoside 6-kinase activity"/>
    <property type="evidence" value="ECO:0007669"/>
    <property type="project" value="UniProtKB-EC"/>
</dbReference>
<evidence type="ECO:0000256" key="1">
    <source>
        <dbReference type="SAM" id="MobiDB-lite"/>
    </source>
</evidence>
<proteinExistence type="predicted"/>
<name>A0A853A2S5_9ACTN</name>
<evidence type="ECO:0000313" key="3">
    <source>
        <dbReference type="Proteomes" id="UP000567795"/>
    </source>
</evidence>
<dbReference type="GO" id="GO:0019748">
    <property type="term" value="P:secondary metabolic process"/>
    <property type="evidence" value="ECO:0007669"/>
    <property type="project" value="InterPro"/>
</dbReference>
<dbReference type="RefSeq" id="WP_179817250.1">
    <property type="nucleotide sequence ID" value="NZ_JACBZD010000002.1"/>
</dbReference>
<gene>
    <name evidence="2" type="ORF">FHU37_005466</name>
</gene>
<dbReference type="EMBL" id="JACBZD010000002">
    <property type="protein sequence ID" value="NYI08437.1"/>
    <property type="molecule type" value="Genomic_DNA"/>
</dbReference>
<evidence type="ECO:0000313" key="2">
    <source>
        <dbReference type="EMBL" id="NYI08437.1"/>
    </source>
</evidence>
<dbReference type="AlphaFoldDB" id="A0A853A2S5"/>
<organism evidence="2 3">
    <name type="scientific">Allostreptomyces psammosilenae</name>
    <dbReference type="NCBI Taxonomy" id="1892865"/>
    <lineage>
        <taxon>Bacteria</taxon>
        <taxon>Bacillati</taxon>
        <taxon>Actinomycetota</taxon>
        <taxon>Actinomycetes</taxon>
        <taxon>Kitasatosporales</taxon>
        <taxon>Streptomycetaceae</taxon>
        <taxon>Allostreptomyces</taxon>
    </lineage>
</organism>
<dbReference type="Proteomes" id="UP000567795">
    <property type="component" value="Unassembled WGS sequence"/>
</dbReference>
<dbReference type="InterPro" id="IPR006748">
    <property type="entry name" value="NH2Glyco/OHUrea_AB-resist_kin"/>
</dbReference>
<keyword evidence="3" id="KW-1185">Reference proteome</keyword>
<dbReference type="Pfam" id="PF04655">
    <property type="entry name" value="APH_6_hur"/>
    <property type="match status" value="1"/>
</dbReference>
<keyword evidence="2" id="KW-0418">Kinase</keyword>